<evidence type="ECO:0000256" key="1">
    <source>
        <dbReference type="SAM" id="SignalP"/>
    </source>
</evidence>
<feature type="chain" id="PRO_5022783391" evidence="1">
    <location>
        <begin position="23"/>
        <end position="254"/>
    </location>
</feature>
<gene>
    <name evidence="2" type="ORF">E2C01_024740</name>
</gene>
<proteinExistence type="predicted"/>
<evidence type="ECO:0000313" key="3">
    <source>
        <dbReference type="Proteomes" id="UP000324222"/>
    </source>
</evidence>
<keyword evidence="3" id="KW-1185">Reference proteome</keyword>
<dbReference type="EMBL" id="VSRR010002437">
    <property type="protein sequence ID" value="MPC31451.1"/>
    <property type="molecule type" value="Genomic_DNA"/>
</dbReference>
<evidence type="ECO:0000313" key="2">
    <source>
        <dbReference type="EMBL" id="MPC31451.1"/>
    </source>
</evidence>
<feature type="signal peptide" evidence="1">
    <location>
        <begin position="1"/>
        <end position="22"/>
    </location>
</feature>
<name>A0A5B7EBK6_PORTR</name>
<comment type="caution">
    <text evidence="2">The sequence shown here is derived from an EMBL/GenBank/DDBJ whole genome shotgun (WGS) entry which is preliminary data.</text>
</comment>
<dbReference type="AlphaFoldDB" id="A0A5B7EBK6"/>
<dbReference type="Proteomes" id="UP000324222">
    <property type="component" value="Unassembled WGS sequence"/>
</dbReference>
<keyword evidence="1" id="KW-0732">Signal</keyword>
<accession>A0A5B7EBK6</accession>
<organism evidence="2 3">
    <name type="scientific">Portunus trituberculatus</name>
    <name type="common">Swimming crab</name>
    <name type="synonym">Neptunus trituberculatus</name>
    <dbReference type="NCBI Taxonomy" id="210409"/>
    <lineage>
        <taxon>Eukaryota</taxon>
        <taxon>Metazoa</taxon>
        <taxon>Ecdysozoa</taxon>
        <taxon>Arthropoda</taxon>
        <taxon>Crustacea</taxon>
        <taxon>Multicrustacea</taxon>
        <taxon>Malacostraca</taxon>
        <taxon>Eumalacostraca</taxon>
        <taxon>Eucarida</taxon>
        <taxon>Decapoda</taxon>
        <taxon>Pleocyemata</taxon>
        <taxon>Brachyura</taxon>
        <taxon>Eubrachyura</taxon>
        <taxon>Portunoidea</taxon>
        <taxon>Portunidae</taxon>
        <taxon>Portuninae</taxon>
        <taxon>Portunus</taxon>
    </lineage>
</organism>
<sequence>MPHRGGQGALLALLLLLPAAAAQLGLNEELDPRLASNTARDSGYVLPKERPCHARRPSGLLYSRLPVCTMRASCRCLAENTFTDGVAVNQLTGFRMTVNKCACAASGCQVVSRGVISIANVLFSPFSLTVSAMVTSLAWVERAPAAPWSPLVSRLDWQSAGSQMVCQRFLASRVSYRRGTRRGAEMLNKLKSSTFTGFLHWFAKVGGGGVGGAGLPLPDGVADSSQARLTYLVQFTSGAIFLSKYRHSLPGLSP</sequence>
<reference evidence="2 3" key="1">
    <citation type="submission" date="2019-05" db="EMBL/GenBank/DDBJ databases">
        <title>Another draft genome of Portunus trituberculatus and its Hox gene families provides insights of decapod evolution.</title>
        <authorList>
            <person name="Jeong J.-H."/>
            <person name="Song I."/>
            <person name="Kim S."/>
            <person name="Choi T."/>
            <person name="Kim D."/>
            <person name="Ryu S."/>
            <person name="Kim W."/>
        </authorList>
    </citation>
    <scope>NUCLEOTIDE SEQUENCE [LARGE SCALE GENOMIC DNA]</scope>
    <source>
        <tissue evidence="2">Muscle</tissue>
    </source>
</reference>
<protein>
    <submittedName>
        <fullName evidence="2">Uncharacterized protein</fullName>
    </submittedName>
</protein>